<comment type="caution">
    <text evidence="2">The sequence shown here is derived from an EMBL/GenBank/DDBJ whole genome shotgun (WGS) entry which is preliminary data.</text>
</comment>
<feature type="domain" description="JmjC" evidence="1">
    <location>
        <begin position="1"/>
        <end position="165"/>
    </location>
</feature>
<protein>
    <recommendedName>
        <fullName evidence="1">JmjC domain-containing protein</fullName>
    </recommendedName>
</protein>
<dbReference type="OrthoDB" id="3860121at2759"/>
<dbReference type="SUPFAM" id="SSF51197">
    <property type="entry name" value="Clavaminate synthase-like"/>
    <property type="match status" value="1"/>
</dbReference>
<evidence type="ECO:0000313" key="3">
    <source>
        <dbReference type="Proteomes" id="UP000756921"/>
    </source>
</evidence>
<dbReference type="Gene3D" id="2.60.120.650">
    <property type="entry name" value="Cupin"/>
    <property type="match status" value="1"/>
</dbReference>
<sequence>MCSPLPRSILPSFLTGEDCQLLGRVRDAVLDGDSGERRAASIAEWYQWKDVEGWVLLAQGGAQTLLHQDSCGKATWLTVQQGRVGFGWISRPSEEELRSWSADPSNYTGDRLRYIVLCPGQTIYFEAGTIYFVFRTVHHPTFMLGGHIMRWSRVDSMMEVVLNQLSFLTPPTRSCNPR</sequence>
<dbReference type="InterPro" id="IPR003347">
    <property type="entry name" value="JmjC_dom"/>
</dbReference>
<proteinExistence type="predicted"/>
<reference evidence="2" key="1">
    <citation type="journal article" date="2020" name="Mol. Plant Microbe Interact.">
        <title>Genome Sequence of the Biocontrol Agent Coniothyrium minitans strain Conio (IMI 134523).</title>
        <authorList>
            <person name="Patel D."/>
            <person name="Shittu T.A."/>
            <person name="Baroncelli R."/>
            <person name="Muthumeenakshi S."/>
            <person name="Osborne T.H."/>
            <person name="Janganan T.K."/>
            <person name="Sreenivasaprasad S."/>
        </authorList>
    </citation>
    <scope>NUCLEOTIDE SEQUENCE</scope>
    <source>
        <strain evidence="2">Conio</strain>
    </source>
</reference>
<dbReference type="EMBL" id="WJXW01000015">
    <property type="protein sequence ID" value="KAF9729850.1"/>
    <property type="molecule type" value="Genomic_DNA"/>
</dbReference>
<gene>
    <name evidence="2" type="ORF">PMIN01_11783</name>
</gene>
<dbReference type="AlphaFoldDB" id="A0A9P6KKJ8"/>
<keyword evidence="3" id="KW-1185">Reference proteome</keyword>
<dbReference type="Proteomes" id="UP000756921">
    <property type="component" value="Unassembled WGS sequence"/>
</dbReference>
<organism evidence="2 3">
    <name type="scientific">Paraphaeosphaeria minitans</name>
    <dbReference type="NCBI Taxonomy" id="565426"/>
    <lineage>
        <taxon>Eukaryota</taxon>
        <taxon>Fungi</taxon>
        <taxon>Dikarya</taxon>
        <taxon>Ascomycota</taxon>
        <taxon>Pezizomycotina</taxon>
        <taxon>Dothideomycetes</taxon>
        <taxon>Pleosporomycetidae</taxon>
        <taxon>Pleosporales</taxon>
        <taxon>Massarineae</taxon>
        <taxon>Didymosphaeriaceae</taxon>
        <taxon>Paraphaeosphaeria</taxon>
    </lineage>
</organism>
<name>A0A9P6KKJ8_9PLEO</name>
<accession>A0A9P6KKJ8</accession>
<evidence type="ECO:0000259" key="1">
    <source>
        <dbReference type="PROSITE" id="PS51184"/>
    </source>
</evidence>
<dbReference type="PROSITE" id="PS51184">
    <property type="entry name" value="JMJC"/>
    <property type="match status" value="1"/>
</dbReference>
<evidence type="ECO:0000313" key="2">
    <source>
        <dbReference type="EMBL" id="KAF9729850.1"/>
    </source>
</evidence>